<dbReference type="Gene3D" id="3.20.20.70">
    <property type="entry name" value="Aldolase class I"/>
    <property type="match status" value="1"/>
</dbReference>
<evidence type="ECO:0000313" key="2">
    <source>
        <dbReference type="Proteomes" id="UP000230673"/>
    </source>
</evidence>
<dbReference type="Proteomes" id="UP000230673">
    <property type="component" value="Unassembled WGS sequence"/>
</dbReference>
<dbReference type="AlphaFoldDB" id="A0A2M7BVH8"/>
<protein>
    <recommendedName>
        <fullName evidence="3">Radical SAM core domain-containing protein</fullName>
    </recommendedName>
</protein>
<dbReference type="InterPro" id="IPR013785">
    <property type="entry name" value="Aldolase_TIM"/>
</dbReference>
<proteinExistence type="predicted"/>
<dbReference type="EMBL" id="PEUY01000077">
    <property type="protein sequence ID" value="PIV10535.1"/>
    <property type="molecule type" value="Genomic_DNA"/>
</dbReference>
<name>A0A2M7BVH8_9BACT</name>
<evidence type="ECO:0008006" key="3">
    <source>
        <dbReference type="Google" id="ProtNLM"/>
    </source>
</evidence>
<organism evidence="1 2">
    <name type="scientific">Candidatus Roizmanbacteria bacterium CG03_land_8_20_14_0_80_35_26</name>
    <dbReference type="NCBI Taxonomy" id="1974845"/>
    <lineage>
        <taxon>Bacteria</taxon>
        <taxon>Candidatus Roizmaniibacteriota</taxon>
    </lineage>
</organism>
<dbReference type="InterPro" id="IPR058240">
    <property type="entry name" value="rSAM_sf"/>
</dbReference>
<sequence length="121" mass="14270">MKTMEITLRVGCRNMCRYCPQLLIIKQYNKLREEVIMSFETFKTCSDKMPKSVRIDFSGMAEPWLNCDATKMLLYAYNSGFKKISVFTTTVGMTEKDFKKIKISPLANLWFIWRTEKEILI</sequence>
<gene>
    <name evidence="1" type="ORF">COS50_04760</name>
</gene>
<dbReference type="SUPFAM" id="SSF102114">
    <property type="entry name" value="Radical SAM enzymes"/>
    <property type="match status" value="1"/>
</dbReference>
<accession>A0A2M7BVH8</accession>
<comment type="caution">
    <text evidence="1">The sequence shown here is derived from an EMBL/GenBank/DDBJ whole genome shotgun (WGS) entry which is preliminary data.</text>
</comment>
<evidence type="ECO:0000313" key="1">
    <source>
        <dbReference type="EMBL" id="PIV10535.1"/>
    </source>
</evidence>
<reference evidence="2" key="1">
    <citation type="submission" date="2017-09" db="EMBL/GenBank/DDBJ databases">
        <title>Depth-based differentiation of microbial function through sediment-hosted aquifers and enrichment of novel symbionts in the deep terrestrial subsurface.</title>
        <authorList>
            <person name="Probst A.J."/>
            <person name="Ladd B."/>
            <person name="Jarett J.K."/>
            <person name="Geller-Mcgrath D.E."/>
            <person name="Sieber C.M.K."/>
            <person name="Emerson J.B."/>
            <person name="Anantharaman K."/>
            <person name="Thomas B.C."/>
            <person name="Malmstrom R."/>
            <person name="Stieglmeier M."/>
            <person name="Klingl A."/>
            <person name="Woyke T."/>
            <person name="Ryan C.M."/>
            <person name="Banfield J.F."/>
        </authorList>
    </citation>
    <scope>NUCLEOTIDE SEQUENCE [LARGE SCALE GENOMIC DNA]</scope>
</reference>